<dbReference type="PROSITE" id="PS52053">
    <property type="entry name" value="NEL"/>
    <property type="match status" value="1"/>
</dbReference>
<keyword evidence="6" id="KW-1035">Host cytoplasm</keyword>
<protein>
    <recommendedName>
        <fullName evidence="2">RING-type E3 ubiquitin transferase</fullName>
        <ecNumber evidence="2">2.3.2.27</ecNumber>
    </recommendedName>
</protein>
<name>A0A380SY85_9PSED</name>
<keyword evidence="3" id="KW-0433">Leucine-rich repeat</keyword>
<dbReference type="InterPro" id="IPR032675">
    <property type="entry name" value="LRR_dom_sf"/>
</dbReference>
<evidence type="ECO:0000313" key="9">
    <source>
        <dbReference type="EMBL" id="SUQ62939.1"/>
    </source>
</evidence>
<evidence type="ECO:0000256" key="3">
    <source>
        <dbReference type="ARBA" id="ARBA00022614"/>
    </source>
</evidence>
<dbReference type="InterPro" id="IPR001611">
    <property type="entry name" value="Leu-rich_rpt"/>
</dbReference>
<dbReference type="SMART" id="SM00369">
    <property type="entry name" value="LRR_TYP"/>
    <property type="match status" value="4"/>
</dbReference>
<dbReference type="RefSeq" id="WP_115086527.1">
    <property type="nucleotide sequence ID" value="NZ_CBCSFG010000013.1"/>
</dbReference>
<comment type="similarity">
    <text evidence="6">Belongs to the LRR-containing bacterial E3 ligase family.</text>
</comment>
<dbReference type="EC" id="2.3.2.27" evidence="2"/>
<evidence type="ECO:0000259" key="8">
    <source>
        <dbReference type="PROSITE" id="PS52053"/>
    </source>
</evidence>
<dbReference type="Pfam" id="PF14496">
    <property type="entry name" value="NEL"/>
    <property type="match status" value="1"/>
</dbReference>
<dbReference type="SUPFAM" id="SSF52058">
    <property type="entry name" value="L domain-like"/>
    <property type="match status" value="1"/>
</dbReference>
<proteinExistence type="inferred from homology"/>
<dbReference type="Proteomes" id="UP000255177">
    <property type="component" value="Unassembled WGS sequence"/>
</dbReference>
<dbReference type="InterPro" id="IPR029487">
    <property type="entry name" value="NEL_dom"/>
</dbReference>
<dbReference type="Pfam" id="PF13855">
    <property type="entry name" value="LRR_8"/>
    <property type="match status" value="1"/>
</dbReference>
<keyword evidence="6" id="KW-0833">Ubl conjugation pathway</keyword>
<evidence type="ECO:0000256" key="7">
    <source>
        <dbReference type="SAM" id="Coils"/>
    </source>
</evidence>
<dbReference type="PROSITE" id="PS51450">
    <property type="entry name" value="LRR"/>
    <property type="match status" value="2"/>
</dbReference>
<dbReference type="PANTHER" id="PTHR48051">
    <property type="match status" value="1"/>
</dbReference>
<dbReference type="Pfam" id="PF20178">
    <property type="entry name" value="ToxA_N"/>
    <property type="match status" value="1"/>
</dbReference>
<dbReference type="GO" id="GO:0005576">
    <property type="term" value="C:extracellular region"/>
    <property type="evidence" value="ECO:0007669"/>
    <property type="project" value="UniProtKB-UniRule"/>
</dbReference>
<dbReference type="InterPro" id="IPR046673">
    <property type="entry name" value="ToxA_N"/>
</dbReference>
<keyword evidence="4" id="KW-0677">Repeat</keyword>
<dbReference type="Gene3D" id="3.80.10.10">
    <property type="entry name" value="Ribonuclease Inhibitor"/>
    <property type="match status" value="2"/>
</dbReference>
<dbReference type="InterPro" id="IPR050216">
    <property type="entry name" value="LRR_domain-containing"/>
</dbReference>
<dbReference type="PANTHER" id="PTHR48051:SF1">
    <property type="entry name" value="RAS SUPPRESSOR PROTEIN 1"/>
    <property type="match status" value="1"/>
</dbReference>
<feature type="domain" description="NEL" evidence="8">
    <location>
        <begin position="1357"/>
        <end position="1699"/>
    </location>
</feature>
<feature type="active site" description="Glycyl thioester intermediate" evidence="6">
    <location>
        <position position="1442"/>
    </location>
</feature>
<gene>
    <name evidence="9" type="ORF">CCOS864_02389</name>
</gene>
<dbReference type="GO" id="GO:0061630">
    <property type="term" value="F:ubiquitin protein ligase activity"/>
    <property type="evidence" value="ECO:0007669"/>
    <property type="project" value="UniProtKB-EC"/>
</dbReference>
<feature type="coiled-coil region" evidence="7">
    <location>
        <begin position="1010"/>
        <end position="1044"/>
    </location>
</feature>
<accession>A0A380SY85</accession>
<dbReference type="GO" id="GO:0016567">
    <property type="term" value="P:protein ubiquitination"/>
    <property type="evidence" value="ECO:0007669"/>
    <property type="project" value="InterPro"/>
</dbReference>
<evidence type="ECO:0000256" key="4">
    <source>
        <dbReference type="ARBA" id="ARBA00022737"/>
    </source>
</evidence>
<keyword evidence="5" id="KW-0843">Virulence</keyword>
<evidence type="ECO:0000313" key="10">
    <source>
        <dbReference type="Proteomes" id="UP000255177"/>
    </source>
</evidence>
<comment type="catalytic activity">
    <reaction evidence="1">
        <text>S-ubiquitinyl-[E2 ubiquitin-conjugating enzyme]-L-cysteine + [acceptor protein]-L-lysine = [E2 ubiquitin-conjugating enzyme]-L-cysteine + N(6)-ubiquitinyl-[acceptor protein]-L-lysine.</text>
        <dbReference type="EC" id="2.3.2.27"/>
    </reaction>
</comment>
<dbReference type="Gene3D" id="1.20.58.360">
    <property type="entry name" value="Shigella T3SS effector IpaH defines"/>
    <property type="match status" value="1"/>
</dbReference>
<evidence type="ECO:0000256" key="5">
    <source>
        <dbReference type="ARBA" id="ARBA00023026"/>
    </source>
</evidence>
<evidence type="ECO:0000256" key="2">
    <source>
        <dbReference type="ARBA" id="ARBA00012483"/>
    </source>
</evidence>
<keyword evidence="10" id="KW-1185">Reference proteome</keyword>
<sequence length="1699" mass="188485">MTPVTQTSPLIYHRALIGAAIPAWVGHLAAKDFQALLHSQQLPSSTEPQLRAAIMASQSARQALAGQLAGLKGISAFCAPLLARTLRETYRLDLDVLTAQLHYVGFETSGGRTFPKGRTRSSSLLEAALQNFSDNEDLGPFSYLTDGQNQPLNLTCGQFVALCRELDLGRHYQDHLLQVLESPGTDAGMMEAARADFVEQVHRARGNGEITGQVHALLLALANGTPGAVPTFDGKPVVCRQVSVLGSVLQGVLLIGPDPAASNVTERCVAWIAGAPLYPIKEYSSTRTFAHDLATSLQSDGYRQAILNCVPQAERPVFTRALDAALFVERYQGEEKVRQPILNLRLQVQEHALGGELWSRLQRLQVRRLKANARVLAVPTDDEDRATRLARLEHWLDIGLNVLNAAAFVIPALNPLMLAVTGAQLMGNVFHGVEAWEAGEAAEALAQVESLAVNLGLIAALGAAGSAVEPSLFVDGLERIELPNGQVRLWKPDLSGYESPVQLPERLAPNDLGQYALNERLYIRLDGKLYEQRYDADGQQWRLKHPRQGDAFQPVLKQYGDGAWQFQGEQPLHWERSQLLRRIGVLAEGLDDATLAQAADISGIDDDMLRHMHVEQGPLAPLLADTLQRLQLDRRIARMVADIRSGAALEPGMTYPVALLVELPNWPANRVLQVFNGPELWGQSQTYGLERWPQGHAIKVLAGDVRSGRLAEVLLQALSEVQGSELLGQHLPQPARVPALREQMAELAERRRSAVFDSLYASVEGSSDPGVKTLQRDFALLPDSLAQEIARHATAQERAQLIGEQARVPRRLAEEARAYQRQLRLNRALEGLVFPAHLALDSERLGLQLLADLPGWNADVRLELHEQTLGSEVLASVGDAGAELRSLLKYDGGYRVFDARGNELGVSDDFFAALLRALPDTVRRSLGVEIYESTQLRQRLARQALGDRARSSTLIGQQPSRPWLHSPLKLADGRRGYPLGGAVGTLRSTEYRRLSALYPELRESEITEIKHRLRVENEDLAAAIQRLEDEYRQLGQSLDHWVAQTSGARERVDRERLRDRLKAAWRQVGGEHKHELELSAWVPGGLPVIEARFSHVTRLFLHRMELTAVPEHFLSAFSELRELNLDHNRLTEIPAALGTRTKLRLLSLEGNQVSVNARMFDPLQTLRALRGLSLTGNQMATLPMEAIGTLGKLDRLSTLSLRANGATLDAEQLQALAAIPLQELDLGHNNIQLDAAAAEAFAGLVRVRKLNLADNPLGRAPRLGTLKALEHLSLSGCQLEDWPEGLVELMQPRGYRLRTVDLSNNALTQLPDLATTAYGADLRADGQRSRWIQLNQNPLSEAAAAHLRGLGMPFSRRASGLAAGWLREASVDQQQLWDTLFPDDDTHRPLLLVLDRALESSEGRFDFANISARVWKLLRAAARSDQLFSDLQAVAEAYPPTCGDAGADGFSALEIEFLAYRRSQEALDPLQRTAAVVGLYKQLYRRDLVNSLAQRIGLARDLRRNGIRAGTRPLPAFDPLDNITDLDLEHESDPVEIRLRLRQQLADKLDFPEPSSGMLFAHRADVDERIIKNVAREVRRLSSQLEPRQEWMALQQGWKRYLRNLHGQRFETFEQKWRDAADYLLSCLYDWHEFDGPLAPEVRSAVQQILPDAPVDGQGQLQRLPLSEGRYFMAERQLKEVSSAAEHGLILELTRSSEV</sequence>
<evidence type="ECO:0000256" key="1">
    <source>
        <dbReference type="ARBA" id="ARBA00000900"/>
    </source>
</evidence>
<dbReference type="GO" id="GO:0005737">
    <property type="term" value="C:cytoplasm"/>
    <property type="evidence" value="ECO:0007669"/>
    <property type="project" value="TreeGrafter"/>
</dbReference>
<dbReference type="EMBL" id="UIDD01000007">
    <property type="protein sequence ID" value="SUQ62939.1"/>
    <property type="molecule type" value="Genomic_DNA"/>
</dbReference>
<organism evidence="9 10">
    <name type="scientific">Pseudomonas wadenswilerensis</name>
    <dbReference type="NCBI Taxonomy" id="1785161"/>
    <lineage>
        <taxon>Bacteria</taxon>
        <taxon>Pseudomonadati</taxon>
        <taxon>Pseudomonadota</taxon>
        <taxon>Gammaproteobacteria</taxon>
        <taxon>Pseudomonadales</taxon>
        <taxon>Pseudomonadaceae</taxon>
        <taxon>Pseudomonas</taxon>
    </lineage>
</organism>
<keyword evidence="6" id="KW-0808">Transferase</keyword>
<evidence type="ECO:0000256" key="6">
    <source>
        <dbReference type="PROSITE-ProRule" id="PRU01398"/>
    </source>
</evidence>
<keyword evidence="6" id="KW-0964">Secreted</keyword>
<keyword evidence="6" id="KW-0832">Ubl conjugation</keyword>
<comment type="PTM">
    <text evidence="6">Ubiquitinated in the presence of host E1 ubiquitin-activating enzyme, E2 ubiquitin-conjugating enzyme and ubiquitin.</text>
</comment>
<reference evidence="10" key="1">
    <citation type="submission" date="2018-07" db="EMBL/GenBank/DDBJ databases">
        <authorList>
            <person name="Blom J."/>
        </authorList>
    </citation>
    <scope>NUCLEOTIDE SEQUENCE [LARGE SCALE GENOMIC DNA]</scope>
    <source>
        <strain evidence="10">CCOS 864</strain>
    </source>
</reference>
<keyword evidence="7" id="KW-0175">Coiled coil</keyword>
<dbReference type="InterPro" id="IPR003591">
    <property type="entry name" value="Leu-rich_rpt_typical-subtyp"/>
</dbReference>